<reference evidence="3" key="1">
    <citation type="journal article" date="2014" name="Nat. Commun.">
        <title>The emerging biofuel crop Camelina sativa retains a highly undifferentiated hexaploid genome structure.</title>
        <authorList>
            <person name="Kagale S."/>
            <person name="Koh C."/>
            <person name="Nixon J."/>
            <person name="Bollina V."/>
            <person name="Clarke W.E."/>
            <person name="Tuteja R."/>
            <person name="Spillane C."/>
            <person name="Robinson S.J."/>
            <person name="Links M.G."/>
            <person name="Clarke C."/>
            <person name="Higgins E.E."/>
            <person name="Huebert T."/>
            <person name="Sharpe A.G."/>
            <person name="Parkin I.A."/>
        </authorList>
    </citation>
    <scope>NUCLEOTIDE SEQUENCE [LARGE SCALE GENOMIC DNA]</scope>
    <source>
        <strain evidence="3">cv. DH55</strain>
    </source>
</reference>
<dbReference type="CDD" id="cd22157">
    <property type="entry name" value="F-box_AtFBW1-like"/>
    <property type="match status" value="1"/>
</dbReference>
<evidence type="ECO:0000256" key="1">
    <source>
        <dbReference type="SAM" id="MobiDB-lite"/>
    </source>
</evidence>
<feature type="region of interest" description="Disordered" evidence="1">
    <location>
        <begin position="122"/>
        <end position="144"/>
    </location>
</feature>
<dbReference type="Pfam" id="PF00646">
    <property type="entry name" value="F-box"/>
    <property type="match status" value="1"/>
</dbReference>
<dbReference type="Proteomes" id="UP000694864">
    <property type="component" value="Chromosome 6"/>
</dbReference>
<dbReference type="PROSITE" id="PS50181">
    <property type="entry name" value="FBOX"/>
    <property type="match status" value="1"/>
</dbReference>
<keyword evidence="3" id="KW-1185">Reference proteome</keyword>
<dbReference type="InterPro" id="IPR006527">
    <property type="entry name" value="F-box-assoc_dom_typ1"/>
</dbReference>
<name>A0ABM0SKP7_CAMSA</name>
<evidence type="ECO:0000313" key="4">
    <source>
        <dbReference type="RefSeq" id="XP_010412565.1"/>
    </source>
</evidence>
<dbReference type="Gene3D" id="1.20.1280.50">
    <property type="match status" value="1"/>
</dbReference>
<dbReference type="InterPro" id="IPR050796">
    <property type="entry name" value="SCF_F-box_component"/>
</dbReference>
<evidence type="ECO:0000313" key="3">
    <source>
        <dbReference type="Proteomes" id="UP000694864"/>
    </source>
</evidence>
<protein>
    <submittedName>
        <fullName evidence="4">F-box protein At1g58090</fullName>
    </submittedName>
</protein>
<sequence length="200" mass="23274">MTVRKLPSDLEEEILVRVPPRSLVRFRSVCKGWNTLFNNKRFVDRNFACGRPEILLKTHSHIYLISFDLNNEDPSIKISDLCFDLRGPRYDLKGTCDGYLFLHNSDHGAVVRNPLFNRTELIDPDDQRPRRSSPSMGYDGSSTEKSYKIIGSCKFLGTMTKMFNEVITKLEVFKFATNAWNVTYYTSQRFNTYRECWCGI</sequence>
<accession>A0ABM0SKP7</accession>
<dbReference type="PANTHER" id="PTHR31672:SF13">
    <property type="entry name" value="F-BOX PROTEIN CPR30-LIKE"/>
    <property type="match status" value="1"/>
</dbReference>
<gene>
    <name evidence="4" type="primary">LOC104698875</name>
</gene>
<feature type="domain" description="F-box" evidence="2">
    <location>
        <begin position="1"/>
        <end position="46"/>
    </location>
</feature>
<dbReference type="SUPFAM" id="SSF81383">
    <property type="entry name" value="F-box domain"/>
    <property type="match status" value="1"/>
</dbReference>
<dbReference type="InterPro" id="IPR036047">
    <property type="entry name" value="F-box-like_dom_sf"/>
</dbReference>
<dbReference type="Pfam" id="PF07734">
    <property type="entry name" value="FBA_1"/>
    <property type="match status" value="1"/>
</dbReference>
<evidence type="ECO:0000259" key="2">
    <source>
        <dbReference type="PROSITE" id="PS50181"/>
    </source>
</evidence>
<dbReference type="RefSeq" id="XP_010412565.1">
    <property type="nucleotide sequence ID" value="XM_010414263.1"/>
</dbReference>
<dbReference type="GeneID" id="104698875"/>
<organism evidence="3 4">
    <name type="scientific">Camelina sativa</name>
    <name type="common">False flax</name>
    <name type="synonym">Myagrum sativum</name>
    <dbReference type="NCBI Taxonomy" id="90675"/>
    <lineage>
        <taxon>Eukaryota</taxon>
        <taxon>Viridiplantae</taxon>
        <taxon>Streptophyta</taxon>
        <taxon>Embryophyta</taxon>
        <taxon>Tracheophyta</taxon>
        <taxon>Spermatophyta</taxon>
        <taxon>Magnoliopsida</taxon>
        <taxon>eudicotyledons</taxon>
        <taxon>Gunneridae</taxon>
        <taxon>Pentapetalae</taxon>
        <taxon>rosids</taxon>
        <taxon>malvids</taxon>
        <taxon>Brassicales</taxon>
        <taxon>Brassicaceae</taxon>
        <taxon>Camelineae</taxon>
        <taxon>Camelina</taxon>
    </lineage>
</organism>
<dbReference type="PANTHER" id="PTHR31672">
    <property type="entry name" value="BNACNNG10540D PROTEIN"/>
    <property type="match status" value="1"/>
</dbReference>
<proteinExistence type="predicted"/>
<dbReference type="SMART" id="SM00256">
    <property type="entry name" value="FBOX"/>
    <property type="match status" value="1"/>
</dbReference>
<reference evidence="4" key="2">
    <citation type="submission" date="2025-08" db="UniProtKB">
        <authorList>
            <consortium name="RefSeq"/>
        </authorList>
    </citation>
    <scope>IDENTIFICATION</scope>
    <source>
        <tissue evidence="4">Leaf</tissue>
    </source>
</reference>
<feature type="compositionally biased region" description="Polar residues" evidence="1">
    <location>
        <begin position="132"/>
        <end position="144"/>
    </location>
</feature>
<dbReference type="InterPro" id="IPR001810">
    <property type="entry name" value="F-box_dom"/>
</dbReference>